<accession>A0A2V1E4H6</accession>
<organism evidence="2 3">
    <name type="scientific">Periconia macrospinosa</name>
    <dbReference type="NCBI Taxonomy" id="97972"/>
    <lineage>
        <taxon>Eukaryota</taxon>
        <taxon>Fungi</taxon>
        <taxon>Dikarya</taxon>
        <taxon>Ascomycota</taxon>
        <taxon>Pezizomycotina</taxon>
        <taxon>Dothideomycetes</taxon>
        <taxon>Pleosporomycetidae</taxon>
        <taxon>Pleosporales</taxon>
        <taxon>Massarineae</taxon>
        <taxon>Periconiaceae</taxon>
        <taxon>Periconia</taxon>
    </lineage>
</organism>
<feature type="compositionally biased region" description="Basic and acidic residues" evidence="1">
    <location>
        <begin position="105"/>
        <end position="120"/>
    </location>
</feature>
<keyword evidence="3" id="KW-1185">Reference proteome</keyword>
<evidence type="ECO:0000256" key="1">
    <source>
        <dbReference type="SAM" id="MobiDB-lite"/>
    </source>
</evidence>
<proteinExistence type="predicted"/>
<dbReference type="AlphaFoldDB" id="A0A2V1E4H6"/>
<dbReference type="EMBL" id="KZ805314">
    <property type="protein sequence ID" value="PVI05478.1"/>
    <property type="molecule type" value="Genomic_DNA"/>
</dbReference>
<dbReference type="Proteomes" id="UP000244855">
    <property type="component" value="Unassembled WGS sequence"/>
</dbReference>
<feature type="compositionally biased region" description="Low complexity" evidence="1">
    <location>
        <begin position="175"/>
        <end position="188"/>
    </location>
</feature>
<feature type="region of interest" description="Disordered" evidence="1">
    <location>
        <begin position="51"/>
        <end position="120"/>
    </location>
</feature>
<sequence length="213" mass="23628">MGVDVAGATPTSEHQLWSLGQLPIPEFSTHTNGLGTSPLPRLAIKEVAAPVLGGHPGPASKPYELAPRLKVGRKPAMEDPNDPPEVRDRKRRSRAAQKRFRDKRSRLVEEANRKSREAESALRASHLVLAMQSQSIQRLNTEKEGLQAQLTYSRSLASVEQWLNENPLQQQPWVQASQPSSEQTSQESLNQGQSLRLPLQQVAQQPLGLGWFP</sequence>
<evidence type="ECO:0008006" key="4">
    <source>
        <dbReference type="Google" id="ProtNLM"/>
    </source>
</evidence>
<protein>
    <recommendedName>
        <fullName evidence="4">BZIP domain-containing protein</fullName>
    </recommendedName>
</protein>
<evidence type="ECO:0000313" key="3">
    <source>
        <dbReference type="Proteomes" id="UP000244855"/>
    </source>
</evidence>
<name>A0A2V1E4H6_9PLEO</name>
<feature type="compositionally biased region" description="Basic residues" evidence="1">
    <location>
        <begin position="89"/>
        <end position="104"/>
    </location>
</feature>
<feature type="region of interest" description="Disordered" evidence="1">
    <location>
        <begin position="172"/>
        <end position="192"/>
    </location>
</feature>
<reference evidence="2 3" key="1">
    <citation type="journal article" date="2018" name="Sci. Rep.">
        <title>Comparative genomics provides insights into the lifestyle and reveals functional heterogeneity of dark septate endophytic fungi.</title>
        <authorList>
            <person name="Knapp D.G."/>
            <person name="Nemeth J.B."/>
            <person name="Barry K."/>
            <person name="Hainaut M."/>
            <person name="Henrissat B."/>
            <person name="Johnson J."/>
            <person name="Kuo A."/>
            <person name="Lim J.H.P."/>
            <person name="Lipzen A."/>
            <person name="Nolan M."/>
            <person name="Ohm R.A."/>
            <person name="Tamas L."/>
            <person name="Grigoriev I.V."/>
            <person name="Spatafora J.W."/>
            <person name="Nagy L.G."/>
            <person name="Kovacs G.M."/>
        </authorList>
    </citation>
    <scope>NUCLEOTIDE SEQUENCE [LARGE SCALE GENOMIC DNA]</scope>
    <source>
        <strain evidence="2 3">DSE2036</strain>
    </source>
</reference>
<gene>
    <name evidence="2" type="ORF">DM02DRAFT_668391</name>
</gene>
<evidence type="ECO:0000313" key="2">
    <source>
        <dbReference type="EMBL" id="PVI05478.1"/>
    </source>
</evidence>